<comment type="caution">
    <text evidence="5">The sequence shown here is derived from an EMBL/GenBank/DDBJ whole genome shotgun (WGS) entry which is preliminary data.</text>
</comment>
<organism evidence="5 6">
    <name type="scientific">Triparma laevis f. longispina</name>
    <dbReference type="NCBI Taxonomy" id="1714387"/>
    <lineage>
        <taxon>Eukaryota</taxon>
        <taxon>Sar</taxon>
        <taxon>Stramenopiles</taxon>
        <taxon>Ochrophyta</taxon>
        <taxon>Bolidophyceae</taxon>
        <taxon>Parmales</taxon>
        <taxon>Triparmaceae</taxon>
        <taxon>Triparma</taxon>
    </lineage>
</organism>
<dbReference type="PANTHER" id="PTHR46332">
    <property type="entry name" value="ASPARTATE BETA-HYDROXYLASE DOMAIN-CONTAINING PROTEIN 2"/>
    <property type="match status" value="1"/>
</dbReference>
<dbReference type="AlphaFoldDB" id="A0A9W7FAA1"/>
<name>A0A9W7FAA1_9STRA</name>
<evidence type="ECO:0000256" key="1">
    <source>
        <dbReference type="ARBA" id="ARBA00007730"/>
    </source>
</evidence>
<feature type="domain" description="Aspartyl/asparaginy/proline hydroxylase" evidence="4">
    <location>
        <begin position="36"/>
        <end position="90"/>
    </location>
</feature>
<dbReference type="Pfam" id="PF05118">
    <property type="entry name" value="Asp_Arg_Hydrox"/>
    <property type="match status" value="1"/>
</dbReference>
<dbReference type="InterPro" id="IPR007803">
    <property type="entry name" value="Asp/Arg/Pro-Hydrxlase"/>
</dbReference>
<keyword evidence="3" id="KW-0560">Oxidoreductase</keyword>
<dbReference type="Gene3D" id="2.60.120.330">
    <property type="entry name" value="B-lactam Antibiotic, Isopenicillin N Synthase, Chain"/>
    <property type="match status" value="1"/>
</dbReference>
<sequence length="146" mass="16931">MTATNNNMFWKFNNKDMRTGKLPTDFDLSSTKKEKGLKIPEGEGVWMDVAGERRKWEEGKVVTINTSFVHSTSNKSSEDRYVLIIDFWHPGLTPVERKCLEYVYDLRNKFERGEIPVRELRKSYNDNREPEGKGVKGIWGALTGKK</sequence>
<dbReference type="GO" id="GO:0016020">
    <property type="term" value="C:membrane"/>
    <property type="evidence" value="ECO:0007669"/>
    <property type="project" value="TreeGrafter"/>
</dbReference>
<dbReference type="GO" id="GO:0051213">
    <property type="term" value="F:dioxygenase activity"/>
    <property type="evidence" value="ECO:0007669"/>
    <property type="project" value="UniProtKB-KW"/>
</dbReference>
<reference evidence="6" key="1">
    <citation type="journal article" date="2023" name="Commun. Biol.">
        <title>Genome analysis of Parmales, the sister group of diatoms, reveals the evolutionary specialization of diatoms from phago-mixotrophs to photoautotrophs.</title>
        <authorList>
            <person name="Ban H."/>
            <person name="Sato S."/>
            <person name="Yoshikawa S."/>
            <person name="Yamada K."/>
            <person name="Nakamura Y."/>
            <person name="Ichinomiya M."/>
            <person name="Sato N."/>
            <person name="Blanc-Mathieu R."/>
            <person name="Endo H."/>
            <person name="Kuwata A."/>
            <person name="Ogata H."/>
        </authorList>
    </citation>
    <scope>NUCLEOTIDE SEQUENCE [LARGE SCALE GENOMIC DNA]</scope>
    <source>
        <strain evidence="6">NIES 3700</strain>
    </source>
</reference>
<comment type="similarity">
    <text evidence="1">Belongs to the aspartyl/asparaginyl beta-hydroxylase family.</text>
</comment>
<evidence type="ECO:0000256" key="3">
    <source>
        <dbReference type="ARBA" id="ARBA00023002"/>
    </source>
</evidence>
<keyword evidence="2" id="KW-0223">Dioxygenase</keyword>
<dbReference type="EMBL" id="BRXW01000108">
    <property type="protein sequence ID" value="GMI07073.1"/>
    <property type="molecule type" value="Genomic_DNA"/>
</dbReference>
<evidence type="ECO:0000313" key="6">
    <source>
        <dbReference type="Proteomes" id="UP001165122"/>
    </source>
</evidence>
<proteinExistence type="inferred from homology"/>
<dbReference type="Proteomes" id="UP001165122">
    <property type="component" value="Unassembled WGS sequence"/>
</dbReference>
<evidence type="ECO:0000256" key="2">
    <source>
        <dbReference type="ARBA" id="ARBA00022964"/>
    </source>
</evidence>
<accession>A0A9W7FAA1</accession>
<evidence type="ECO:0000313" key="5">
    <source>
        <dbReference type="EMBL" id="GMI07073.1"/>
    </source>
</evidence>
<keyword evidence="6" id="KW-1185">Reference proteome</keyword>
<evidence type="ECO:0000259" key="4">
    <source>
        <dbReference type="Pfam" id="PF05118"/>
    </source>
</evidence>
<dbReference type="InterPro" id="IPR051821">
    <property type="entry name" value="Asp/Asn_beta-hydroxylase"/>
</dbReference>
<dbReference type="InterPro" id="IPR027443">
    <property type="entry name" value="IPNS-like_sf"/>
</dbReference>
<dbReference type="OrthoDB" id="438431at2759"/>
<gene>
    <name evidence="5" type="ORF">TrLO_g3416</name>
</gene>
<dbReference type="PANTHER" id="PTHR46332:SF5">
    <property type="entry name" value="ASPARTATE BETA-HYDROXYLASE DOMAIN CONTAINING 2"/>
    <property type="match status" value="1"/>
</dbReference>
<dbReference type="SUPFAM" id="SSF51197">
    <property type="entry name" value="Clavaminate synthase-like"/>
    <property type="match status" value="1"/>
</dbReference>
<protein>
    <recommendedName>
        <fullName evidence="4">Aspartyl/asparaginy/proline hydroxylase domain-containing protein</fullName>
    </recommendedName>
</protein>